<protein>
    <submittedName>
        <fullName evidence="2">VOC family protein</fullName>
    </submittedName>
</protein>
<dbReference type="InterPro" id="IPR029068">
    <property type="entry name" value="Glyas_Bleomycin-R_OHBP_Dase"/>
</dbReference>
<dbReference type="InterPro" id="IPR004360">
    <property type="entry name" value="Glyas_Fos-R_dOase_dom"/>
</dbReference>
<dbReference type="Pfam" id="PF00903">
    <property type="entry name" value="Glyoxalase"/>
    <property type="match status" value="1"/>
</dbReference>
<dbReference type="Gene3D" id="3.10.180.10">
    <property type="entry name" value="2,3-Dihydroxybiphenyl 1,2-Dioxygenase, domain 1"/>
    <property type="match status" value="1"/>
</dbReference>
<sequence length="119" mass="13236">MPLNRLSPMQPVSNLATSVAFYEKLGFTVEERNDGWGWARLCCGDCELMLDTSINLHAGIPRIAVLYLYPDDVQAFHRAARENGLAVPELESTFYGMTEFRLDDPDGNRLWVGQAQGGG</sequence>
<reference evidence="2 3" key="1">
    <citation type="submission" date="2021-09" db="EMBL/GenBank/DDBJ databases">
        <title>Lysobacter sp. 13A isolated from the river sediment.</title>
        <authorList>
            <person name="Liu H."/>
            <person name="Li S."/>
            <person name="Mao S."/>
        </authorList>
    </citation>
    <scope>NUCLEOTIDE SEQUENCE [LARGE SCALE GENOMIC DNA]</scope>
    <source>
        <strain evidence="2 3">13A</strain>
    </source>
</reference>
<proteinExistence type="predicted"/>
<dbReference type="Proteomes" id="UP001430954">
    <property type="component" value="Unassembled WGS sequence"/>
</dbReference>
<keyword evidence="3" id="KW-1185">Reference proteome</keyword>
<dbReference type="SUPFAM" id="SSF54593">
    <property type="entry name" value="Glyoxalase/Bleomycin resistance protein/Dihydroxybiphenyl dioxygenase"/>
    <property type="match status" value="1"/>
</dbReference>
<dbReference type="EMBL" id="JAINZW010000003">
    <property type="protein sequence ID" value="MBZ4039395.1"/>
    <property type="molecule type" value="Genomic_DNA"/>
</dbReference>
<name>A0ABS7T692_9GAMM</name>
<comment type="caution">
    <text evidence="2">The sequence shown here is derived from an EMBL/GenBank/DDBJ whole genome shotgun (WGS) entry which is preliminary data.</text>
</comment>
<evidence type="ECO:0000313" key="2">
    <source>
        <dbReference type="EMBL" id="MBZ4039395.1"/>
    </source>
</evidence>
<dbReference type="PROSITE" id="PS51819">
    <property type="entry name" value="VOC"/>
    <property type="match status" value="1"/>
</dbReference>
<evidence type="ECO:0000259" key="1">
    <source>
        <dbReference type="PROSITE" id="PS51819"/>
    </source>
</evidence>
<gene>
    <name evidence="2" type="ORF">K6753_07595</name>
</gene>
<dbReference type="RefSeq" id="WP_223675856.1">
    <property type="nucleotide sequence ID" value="NZ_JAINZW010000003.1"/>
</dbReference>
<accession>A0ABS7T692</accession>
<feature type="domain" description="VOC" evidence="1">
    <location>
        <begin position="2"/>
        <end position="115"/>
    </location>
</feature>
<evidence type="ECO:0000313" key="3">
    <source>
        <dbReference type="Proteomes" id="UP001430954"/>
    </source>
</evidence>
<dbReference type="InterPro" id="IPR037523">
    <property type="entry name" value="VOC_core"/>
</dbReference>
<organism evidence="2 3">
    <name type="scientific">Novilysobacter selenitireducens</name>
    <dbReference type="NCBI Taxonomy" id="2872639"/>
    <lineage>
        <taxon>Bacteria</taxon>
        <taxon>Pseudomonadati</taxon>
        <taxon>Pseudomonadota</taxon>
        <taxon>Gammaproteobacteria</taxon>
        <taxon>Lysobacterales</taxon>
        <taxon>Lysobacteraceae</taxon>
        <taxon>Novilysobacter</taxon>
    </lineage>
</organism>